<reference evidence="2" key="1">
    <citation type="submission" date="2014-09" db="EMBL/GenBank/DDBJ databases">
        <authorList>
            <person name="Magalhaes I.L.F."/>
            <person name="Oliveira U."/>
            <person name="Santos F.R."/>
            <person name="Vidigal T.H.D.A."/>
            <person name="Brescovit A.D."/>
            <person name="Santos A.J."/>
        </authorList>
    </citation>
    <scope>NUCLEOTIDE SEQUENCE</scope>
</reference>
<feature type="compositionally biased region" description="Polar residues" evidence="1">
    <location>
        <begin position="1"/>
        <end position="11"/>
    </location>
</feature>
<feature type="non-terminal residue" evidence="2">
    <location>
        <position position="145"/>
    </location>
</feature>
<proteinExistence type="predicted"/>
<evidence type="ECO:0000256" key="1">
    <source>
        <dbReference type="SAM" id="MobiDB-lite"/>
    </source>
</evidence>
<accession>A0A0K8SK55</accession>
<name>A0A0K8SK55_LYGHE</name>
<evidence type="ECO:0000313" key="2">
    <source>
        <dbReference type="EMBL" id="JAG53185.1"/>
    </source>
</evidence>
<feature type="non-terminal residue" evidence="2">
    <location>
        <position position="1"/>
    </location>
</feature>
<feature type="region of interest" description="Disordered" evidence="1">
    <location>
        <begin position="1"/>
        <end position="23"/>
    </location>
</feature>
<dbReference type="AlphaFoldDB" id="A0A0K8SK55"/>
<dbReference type="EMBL" id="GBRD01012639">
    <property type="protein sequence ID" value="JAG53185.1"/>
    <property type="molecule type" value="Transcribed_RNA"/>
</dbReference>
<protein>
    <submittedName>
        <fullName evidence="2">Uncharacterized protein</fullName>
    </submittedName>
</protein>
<sequence length="145" mass="16146">QEAVRCNTQYTKPRHKKGTSRPVAEEIEHTHRVFTRLVAQGKLRDATRWITNRSGGGVLRPEDLVEGGRSVHEILESKHPPQATPSLDAFLETENLPPLIDIDVTDTHIEKAAHRLRGSAGPSGTDAGQWRDALLRYGASSKRLR</sequence>
<organism evidence="2">
    <name type="scientific">Lygus hesperus</name>
    <name type="common">Western plant bug</name>
    <dbReference type="NCBI Taxonomy" id="30085"/>
    <lineage>
        <taxon>Eukaryota</taxon>
        <taxon>Metazoa</taxon>
        <taxon>Ecdysozoa</taxon>
        <taxon>Arthropoda</taxon>
        <taxon>Hexapoda</taxon>
        <taxon>Insecta</taxon>
        <taxon>Pterygota</taxon>
        <taxon>Neoptera</taxon>
        <taxon>Paraneoptera</taxon>
        <taxon>Hemiptera</taxon>
        <taxon>Heteroptera</taxon>
        <taxon>Panheteroptera</taxon>
        <taxon>Cimicomorpha</taxon>
        <taxon>Miridae</taxon>
        <taxon>Mirini</taxon>
        <taxon>Lygus</taxon>
    </lineage>
</organism>